<comment type="subcellular location">
    <subcellularLocation>
        <location evidence="1">Nucleus</location>
    </subcellularLocation>
</comment>
<proteinExistence type="inferred from homology"/>
<dbReference type="Proteomes" id="UP001177003">
    <property type="component" value="Chromosome 5"/>
</dbReference>
<evidence type="ECO:0000256" key="1">
    <source>
        <dbReference type="ARBA" id="ARBA00004123"/>
    </source>
</evidence>
<gene>
    <name evidence="6" type="ORF">LSALG_LOCUS25563</name>
</gene>
<dbReference type="GO" id="GO:0005634">
    <property type="term" value="C:nucleus"/>
    <property type="evidence" value="ECO:0007669"/>
    <property type="project" value="UniProtKB-SubCell"/>
</dbReference>
<name>A0AA35Z5Q0_LACSI</name>
<dbReference type="Pfam" id="PF08381">
    <property type="entry name" value="BRX"/>
    <property type="match status" value="2"/>
</dbReference>
<comment type="similarity">
    <text evidence="2">Belongs to the BRX family.</text>
</comment>
<accession>A0AA35Z5Q0</accession>
<dbReference type="InterPro" id="IPR027988">
    <property type="entry name" value="BRX_N"/>
</dbReference>
<evidence type="ECO:0000259" key="5">
    <source>
        <dbReference type="PROSITE" id="PS51514"/>
    </source>
</evidence>
<dbReference type="Pfam" id="PF13713">
    <property type="entry name" value="BRX_N"/>
    <property type="match status" value="1"/>
</dbReference>
<dbReference type="PANTHER" id="PTHR46058">
    <property type="entry name" value="PROTEIN BREVIS RADIX-LIKE 1"/>
    <property type="match status" value="1"/>
</dbReference>
<dbReference type="PROSITE" id="PS51514">
    <property type="entry name" value="BRX"/>
    <property type="match status" value="2"/>
</dbReference>
<feature type="domain" description="BRX" evidence="5">
    <location>
        <begin position="328"/>
        <end position="383"/>
    </location>
</feature>
<evidence type="ECO:0000313" key="6">
    <source>
        <dbReference type="EMBL" id="CAI9286128.1"/>
    </source>
</evidence>
<dbReference type="InterPro" id="IPR044532">
    <property type="entry name" value="BRX-like"/>
</dbReference>
<keyword evidence="7" id="KW-1185">Reference proteome</keyword>
<dbReference type="EMBL" id="OX465081">
    <property type="protein sequence ID" value="CAI9286128.1"/>
    <property type="molecule type" value="Genomic_DNA"/>
</dbReference>
<evidence type="ECO:0000256" key="4">
    <source>
        <dbReference type="SAM" id="MobiDB-lite"/>
    </source>
</evidence>
<sequence length="383" mass="42822">MVTCVPRSKQTDKLDESNRNGNTNSSKQTAKTLASQIKDMALKASGAYRGCSPCTGPATMMTPQQLLQKSNDAESDLSASVSDKFRQSYRRTGSKNSSSGRVWGKEMEARLKGISMGSGGGGEAVSGTLSASASGRRPEPIVLVDEIEPKEWVAQVEPGVLITFISLPRGGNDLKRIRFSRDMFNKWQAQRWWQDNFDKVMELYNVQRLNRQAFPLPMPPRSEDELTLESRSSKPEFLDVDDSPLTPTLSKEKLPRTLQRPTGFSLPLHHHDSNLSQVNHESSGLMVTPKLSTISGVKTETSSISASSSREADRSGELSISNVSDIENEWVEQDEPGVYITIRAFQGGSRELRRVRFSREKFGEVHARLWWEENRARIHSQYL</sequence>
<feature type="compositionally biased region" description="Polar residues" evidence="4">
    <location>
        <begin position="19"/>
        <end position="29"/>
    </location>
</feature>
<evidence type="ECO:0000256" key="2">
    <source>
        <dbReference type="ARBA" id="ARBA00009057"/>
    </source>
</evidence>
<feature type="domain" description="BRX" evidence="5">
    <location>
        <begin position="150"/>
        <end position="205"/>
    </location>
</feature>
<feature type="region of interest" description="Disordered" evidence="4">
    <location>
        <begin position="1"/>
        <end position="29"/>
    </location>
</feature>
<keyword evidence="3" id="KW-0539">Nucleus</keyword>
<feature type="region of interest" description="Disordered" evidence="4">
    <location>
        <begin position="68"/>
        <end position="102"/>
    </location>
</feature>
<reference evidence="6" key="1">
    <citation type="submission" date="2023-04" db="EMBL/GenBank/DDBJ databases">
        <authorList>
            <person name="Vijverberg K."/>
            <person name="Xiong W."/>
            <person name="Schranz E."/>
        </authorList>
    </citation>
    <scope>NUCLEOTIDE SEQUENCE</scope>
</reference>
<dbReference type="AlphaFoldDB" id="A0AA35Z5Q0"/>
<protein>
    <recommendedName>
        <fullName evidence="5">BRX domain-containing protein</fullName>
    </recommendedName>
</protein>
<dbReference type="InterPro" id="IPR013591">
    <property type="entry name" value="Brevis_radix_dom"/>
</dbReference>
<feature type="compositionally biased region" description="Basic and acidic residues" evidence="4">
    <location>
        <begin position="9"/>
        <end position="18"/>
    </location>
</feature>
<evidence type="ECO:0000256" key="3">
    <source>
        <dbReference type="ARBA" id="ARBA00023242"/>
    </source>
</evidence>
<feature type="region of interest" description="Disordered" evidence="4">
    <location>
        <begin position="214"/>
        <end position="282"/>
    </location>
</feature>
<evidence type="ECO:0000313" key="7">
    <source>
        <dbReference type="Proteomes" id="UP001177003"/>
    </source>
</evidence>
<organism evidence="6 7">
    <name type="scientific">Lactuca saligna</name>
    <name type="common">Willowleaf lettuce</name>
    <dbReference type="NCBI Taxonomy" id="75948"/>
    <lineage>
        <taxon>Eukaryota</taxon>
        <taxon>Viridiplantae</taxon>
        <taxon>Streptophyta</taxon>
        <taxon>Embryophyta</taxon>
        <taxon>Tracheophyta</taxon>
        <taxon>Spermatophyta</taxon>
        <taxon>Magnoliopsida</taxon>
        <taxon>eudicotyledons</taxon>
        <taxon>Gunneridae</taxon>
        <taxon>Pentapetalae</taxon>
        <taxon>asterids</taxon>
        <taxon>campanulids</taxon>
        <taxon>Asterales</taxon>
        <taxon>Asteraceae</taxon>
        <taxon>Cichorioideae</taxon>
        <taxon>Cichorieae</taxon>
        <taxon>Lactucinae</taxon>
        <taxon>Lactuca</taxon>
    </lineage>
</organism>
<feature type="region of interest" description="Disordered" evidence="4">
    <location>
        <begin position="296"/>
        <end position="317"/>
    </location>
</feature>
<dbReference type="PANTHER" id="PTHR46058:SF3">
    <property type="entry name" value="PROTEIN BREVIS RADIX-LIKE 4"/>
    <property type="match status" value="1"/>
</dbReference>
<feature type="compositionally biased region" description="Low complexity" evidence="4">
    <location>
        <begin position="299"/>
        <end position="309"/>
    </location>
</feature>